<dbReference type="RefSeq" id="WP_377122197.1">
    <property type="nucleotide sequence ID" value="NZ_JBHRSD010000011.1"/>
</dbReference>
<sequence>MTTQPQNPIWAKLPEPILKLLETPWQFGLFPAIAMLEKHWASEGELSKGLSDRVKLTPYKEFGFPGSDLRASQLKIAGKGQIQLSSAYFGLYGIDSPLPHYVLEQALRDDESSARTRAFIDIFNHVLYCQLYQAWQKSQSGHSGIGSQQFDAVIAAVLQSKEAKKSHLGIASLKQTSAAGLTQLLRQALSVECLQLDDLKPVWQPLSEVTQLGQKGTTLGANTLLGEQVLVSGTRVAIHVGPLSTYEAEHFKPHGQQGQQLARLMAHHVSCDIDWQLELDVIMPAQPALHFGEEIKLGGNACLGAREQKQTRMRYQKVQFAIN</sequence>
<dbReference type="NCBIfam" id="TIGR03347">
    <property type="entry name" value="VI_chp_1"/>
    <property type="match status" value="1"/>
</dbReference>
<accession>A0ABV7CHV3</accession>
<evidence type="ECO:0000313" key="1">
    <source>
        <dbReference type="EMBL" id="MFC3032152.1"/>
    </source>
</evidence>
<keyword evidence="2" id="KW-1185">Reference proteome</keyword>
<protein>
    <submittedName>
        <fullName evidence="1">Type VI secretion system baseplate subunit TssG</fullName>
    </submittedName>
</protein>
<organism evidence="1 2">
    <name type="scientific">Pseudoalteromonas fenneropenaei</name>
    <dbReference type="NCBI Taxonomy" id="1737459"/>
    <lineage>
        <taxon>Bacteria</taxon>
        <taxon>Pseudomonadati</taxon>
        <taxon>Pseudomonadota</taxon>
        <taxon>Gammaproteobacteria</taxon>
        <taxon>Alteromonadales</taxon>
        <taxon>Pseudoalteromonadaceae</taxon>
        <taxon>Pseudoalteromonas</taxon>
    </lineage>
</organism>
<dbReference type="PANTHER" id="PTHR35564">
    <property type="match status" value="1"/>
</dbReference>
<dbReference type="Proteomes" id="UP001595453">
    <property type="component" value="Unassembled WGS sequence"/>
</dbReference>
<comment type="caution">
    <text evidence="1">The sequence shown here is derived from an EMBL/GenBank/DDBJ whole genome shotgun (WGS) entry which is preliminary data.</text>
</comment>
<proteinExistence type="predicted"/>
<dbReference type="PANTHER" id="PTHR35564:SF4">
    <property type="entry name" value="CYTOPLASMIC PROTEIN"/>
    <property type="match status" value="1"/>
</dbReference>
<name>A0ABV7CHV3_9GAMM</name>
<dbReference type="Pfam" id="PF06996">
    <property type="entry name" value="T6SS_TssG"/>
    <property type="match status" value="1"/>
</dbReference>
<gene>
    <name evidence="1" type="primary">tssG</name>
    <name evidence="1" type="ORF">ACFOEE_06445</name>
</gene>
<evidence type="ECO:0000313" key="2">
    <source>
        <dbReference type="Proteomes" id="UP001595453"/>
    </source>
</evidence>
<dbReference type="InterPro" id="IPR010732">
    <property type="entry name" value="T6SS_TssG-like"/>
</dbReference>
<reference evidence="2" key="1">
    <citation type="journal article" date="2019" name="Int. J. Syst. Evol. Microbiol.">
        <title>The Global Catalogue of Microorganisms (GCM) 10K type strain sequencing project: providing services to taxonomists for standard genome sequencing and annotation.</title>
        <authorList>
            <consortium name="The Broad Institute Genomics Platform"/>
            <consortium name="The Broad Institute Genome Sequencing Center for Infectious Disease"/>
            <person name="Wu L."/>
            <person name="Ma J."/>
        </authorList>
    </citation>
    <scope>NUCLEOTIDE SEQUENCE [LARGE SCALE GENOMIC DNA]</scope>
    <source>
        <strain evidence="2">KCTC 42730</strain>
    </source>
</reference>
<dbReference type="EMBL" id="JBHRSD010000011">
    <property type="protein sequence ID" value="MFC3032152.1"/>
    <property type="molecule type" value="Genomic_DNA"/>
</dbReference>